<feature type="domain" description="RRM" evidence="4">
    <location>
        <begin position="445"/>
        <end position="517"/>
    </location>
</feature>
<dbReference type="InterPro" id="IPR008942">
    <property type="entry name" value="ENTH_VHS"/>
</dbReference>
<dbReference type="Pfam" id="PF00076">
    <property type="entry name" value="RRM_1"/>
    <property type="match status" value="1"/>
</dbReference>
<evidence type="ECO:0000259" key="5">
    <source>
        <dbReference type="PROSITE" id="PS51391"/>
    </source>
</evidence>
<dbReference type="PANTHER" id="PTHR23140:SF4">
    <property type="entry name" value="PROTEIN CBR-NRD-1"/>
    <property type="match status" value="1"/>
</dbReference>
<dbReference type="Gene3D" id="1.25.40.90">
    <property type="match status" value="1"/>
</dbReference>
<feature type="compositionally biased region" description="Basic and acidic residues" evidence="3">
    <location>
        <begin position="227"/>
        <end position="318"/>
    </location>
</feature>
<protein>
    <submittedName>
        <fullName evidence="6">Protein scaf8</fullName>
    </submittedName>
</protein>
<accession>A0ABQ8YX44</accession>
<dbReference type="PROSITE" id="PS51391">
    <property type="entry name" value="CID"/>
    <property type="match status" value="1"/>
</dbReference>
<keyword evidence="7" id="KW-1185">Reference proteome</keyword>
<dbReference type="EMBL" id="JAOAOG010000102">
    <property type="protein sequence ID" value="KAJ6249216.1"/>
    <property type="molecule type" value="Genomic_DNA"/>
</dbReference>
<dbReference type="Proteomes" id="UP001150062">
    <property type="component" value="Unassembled WGS sequence"/>
</dbReference>
<dbReference type="CDD" id="cd00590">
    <property type="entry name" value="RRM_SF"/>
    <property type="match status" value="1"/>
</dbReference>
<evidence type="ECO:0000313" key="6">
    <source>
        <dbReference type="EMBL" id="KAJ6249216.1"/>
    </source>
</evidence>
<dbReference type="Gene3D" id="3.30.70.330">
    <property type="match status" value="1"/>
</dbReference>
<dbReference type="InterPro" id="IPR000504">
    <property type="entry name" value="RRM_dom"/>
</dbReference>
<feature type="region of interest" description="Disordered" evidence="3">
    <location>
        <begin position="188"/>
        <end position="208"/>
    </location>
</feature>
<sequence>MDLFDWEGSDWLLEQLDRVDYLKPSKKSIDNIAKYVIKNENYYKFSVKLIEKFLTKAIKERYLIILYVIDSVVKHAQSRKSKRDRFTARFEINLEKTLKTILTYQEKMRSIIKVIILWKKNRVFKEEIVNKILEFSLTKGAREHFSEFQFEESSIYTIRSNEDQINHHENKKQTKGSFQGFVSVVQESTASQQTQPLENKDNVNYKNGEFLNNKSFNLESKNKNFIDKEKEKEKEKEKVRERERERGREREKGGGKGRRRESGRERERKREREREREGEKHNKNQDYSHEKKGESAILRKRDSKSREKDSSTKIRRTSENNVTTLGEEDENSLTDKNKKEEKRKSHSHRSHKSKRSHRSSRSHRSRDSKKDGERDEKDDKHHRHHRKHHRHHRRHRHSSGSRSSSSKRGSKNRDEVNQTKEESSKTHKNEENDLELDEQALTLKKTISVFDIPKSIDSESLLSYLRKCGEITDHYIKLDENMAFFTFQKVKEAEDAIHKGKKYPLKGENLTIISSYNNNSNTTKNDYDDNQNKNNFEQSTSLNDRWDDY</sequence>
<evidence type="ECO:0000256" key="3">
    <source>
        <dbReference type="SAM" id="MobiDB-lite"/>
    </source>
</evidence>
<dbReference type="SUPFAM" id="SSF54928">
    <property type="entry name" value="RNA-binding domain, RBD"/>
    <property type="match status" value="1"/>
</dbReference>
<organism evidence="6 7">
    <name type="scientific">Anaeramoeba flamelloides</name>
    <dbReference type="NCBI Taxonomy" id="1746091"/>
    <lineage>
        <taxon>Eukaryota</taxon>
        <taxon>Metamonada</taxon>
        <taxon>Anaeramoebidae</taxon>
        <taxon>Anaeramoeba</taxon>
    </lineage>
</organism>
<feature type="compositionally biased region" description="Basic residues" evidence="3">
    <location>
        <begin position="344"/>
        <end position="367"/>
    </location>
</feature>
<evidence type="ECO:0000313" key="7">
    <source>
        <dbReference type="Proteomes" id="UP001150062"/>
    </source>
</evidence>
<dbReference type="InterPro" id="IPR051485">
    <property type="entry name" value="SR-CTD_assoc_factor"/>
</dbReference>
<dbReference type="PANTHER" id="PTHR23140">
    <property type="entry name" value="RNA PROCESSING PROTEIN LD23810P"/>
    <property type="match status" value="1"/>
</dbReference>
<feature type="compositionally biased region" description="Basic and acidic residues" evidence="3">
    <location>
        <begin position="368"/>
        <end position="379"/>
    </location>
</feature>
<comment type="caution">
    <text evidence="6">The sequence shown here is derived from an EMBL/GenBank/DDBJ whole genome shotgun (WGS) entry which is preliminary data.</text>
</comment>
<feature type="domain" description="CID" evidence="5">
    <location>
        <begin position="1"/>
        <end position="140"/>
    </location>
</feature>
<dbReference type="SMART" id="SM00582">
    <property type="entry name" value="RPR"/>
    <property type="match status" value="1"/>
</dbReference>
<name>A0ABQ8YX44_9EUKA</name>
<keyword evidence="1 2" id="KW-0694">RNA-binding</keyword>
<feature type="region of interest" description="Disordered" evidence="3">
    <location>
        <begin position="227"/>
        <end position="434"/>
    </location>
</feature>
<feature type="compositionally biased region" description="Polar residues" evidence="3">
    <location>
        <begin position="188"/>
        <end position="197"/>
    </location>
</feature>
<dbReference type="Pfam" id="PF04818">
    <property type="entry name" value="CID"/>
    <property type="match status" value="1"/>
</dbReference>
<dbReference type="InterPro" id="IPR006569">
    <property type="entry name" value="CID_dom"/>
</dbReference>
<dbReference type="InterPro" id="IPR012677">
    <property type="entry name" value="Nucleotide-bd_a/b_plait_sf"/>
</dbReference>
<feature type="compositionally biased region" description="Basic residues" evidence="3">
    <location>
        <begin position="380"/>
        <end position="399"/>
    </location>
</feature>
<dbReference type="PROSITE" id="PS50102">
    <property type="entry name" value="RRM"/>
    <property type="match status" value="1"/>
</dbReference>
<dbReference type="SMART" id="SM00360">
    <property type="entry name" value="RRM"/>
    <property type="match status" value="1"/>
</dbReference>
<evidence type="ECO:0000256" key="2">
    <source>
        <dbReference type="PROSITE-ProRule" id="PRU00176"/>
    </source>
</evidence>
<feature type="compositionally biased region" description="Basic and acidic residues" evidence="3">
    <location>
        <begin position="333"/>
        <end position="343"/>
    </location>
</feature>
<feature type="region of interest" description="Disordered" evidence="3">
    <location>
        <begin position="520"/>
        <end position="549"/>
    </location>
</feature>
<evidence type="ECO:0000256" key="1">
    <source>
        <dbReference type="ARBA" id="ARBA00022884"/>
    </source>
</evidence>
<dbReference type="SUPFAM" id="SSF48464">
    <property type="entry name" value="ENTH/VHS domain"/>
    <property type="match status" value="1"/>
</dbReference>
<evidence type="ECO:0000259" key="4">
    <source>
        <dbReference type="PROSITE" id="PS50102"/>
    </source>
</evidence>
<gene>
    <name evidence="6" type="ORF">M0813_01816</name>
</gene>
<dbReference type="InterPro" id="IPR035979">
    <property type="entry name" value="RBD_domain_sf"/>
</dbReference>
<reference evidence="6" key="1">
    <citation type="submission" date="2022-08" db="EMBL/GenBank/DDBJ databases">
        <title>Novel sulfate-reducing endosymbionts in the free-living metamonad Anaeramoeba.</title>
        <authorList>
            <person name="Jerlstrom-Hultqvist J."/>
            <person name="Cepicka I."/>
            <person name="Gallot-Lavallee L."/>
            <person name="Salas-Leiva D."/>
            <person name="Curtis B.A."/>
            <person name="Zahonova K."/>
            <person name="Pipaliya S."/>
            <person name="Dacks J."/>
            <person name="Roger A.J."/>
        </authorList>
    </citation>
    <scope>NUCLEOTIDE SEQUENCE</scope>
    <source>
        <strain evidence="6">Schooner1</strain>
    </source>
</reference>
<feature type="compositionally biased region" description="Basic and acidic residues" evidence="3">
    <location>
        <begin position="411"/>
        <end position="431"/>
    </location>
</feature>
<proteinExistence type="predicted"/>